<comment type="caution">
    <text evidence="2">The sequence shown here is derived from an EMBL/GenBank/DDBJ whole genome shotgun (WGS) entry which is preliminary data.</text>
</comment>
<dbReference type="InterPro" id="IPR016176">
    <property type="entry name" value="Cbl-dep_enz_cat"/>
</dbReference>
<dbReference type="SUPFAM" id="SSF51703">
    <property type="entry name" value="Cobalamin (vitamin B12)-dependent enzymes"/>
    <property type="match status" value="1"/>
</dbReference>
<dbReference type="Gene3D" id="3.20.20.240">
    <property type="entry name" value="Methylmalonyl-CoA mutase"/>
    <property type="match status" value="1"/>
</dbReference>
<sequence length="241" mass="25330">MADDLLPLSSGFPDATEAEWLASVDKVLKGRGIDSITRKTVDGLEIHPLYRESDFPAATDPLGAPGAAPYLRGPTAAPDRFAPWDIRQAFAHPSPVTANEEILRDLERGVMSVELKLDCTGANGVQITTLEDLRTALKGLRADIAPIALDHGAGSGVTAATLLGLWGQQQDTPASQKFDFNMDPLGCLARTGKLSGGLNATFARLSAAANSLGDAYPEAGLIRIDARMVHEAGGSDAQELA</sequence>
<dbReference type="PANTHER" id="PTHR48101:SF1">
    <property type="entry name" value="METHYLMALONYL-COA MUTASE, LARGE SUBUNIT"/>
    <property type="match status" value="1"/>
</dbReference>
<dbReference type="InterPro" id="IPR006099">
    <property type="entry name" value="MeMalonylCoA_mutase_a/b_cat"/>
</dbReference>
<dbReference type="EMBL" id="DOGS01000223">
    <property type="protein sequence ID" value="HBQ49405.1"/>
    <property type="molecule type" value="Genomic_DNA"/>
</dbReference>
<dbReference type="Proteomes" id="UP000263957">
    <property type="component" value="Unassembled WGS sequence"/>
</dbReference>
<organism evidence="2 3">
    <name type="scientific">Hyphomonas atlantica</name>
    <dbReference type="NCBI Taxonomy" id="1280948"/>
    <lineage>
        <taxon>Bacteria</taxon>
        <taxon>Pseudomonadati</taxon>
        <taxon>Pseudomonadota</taxon>
        <taxon>Alphaproteobacteria</taxon>
        <taxon>Hyphomonadales</taxon>
        <taxon>Hyphomonadaceae</taxon>
        <taxon>Hyphomonas</taxon>
    </lineage>
</organism>
<feature type="domain" description="Methylmalonyl-CoA mutase alpha/beta chain catalytic" evidence="1">
    <location>
        <begin position="39"/>
        <end position="241"/>
    </location>
</feature>
<accession>A0A356W8R7</accession>
<dbReference type="GO" id="GO:0016866">
    <property type="term" value="F:intramolecular transferase activity"/>
    <property type="evidence" value="ECO:0007669"/>
    <property type="project" value="InterPro"/>
</dbReference>
<reference evidence="2 3" key="1">
    <citation type="journal article" date="2018" name="Nat. Biotechnol.">
        <title>A standardized bacterial taxonomy based on genome phylogeny substantially revises the tree of life.</title>
        <authorList>
            <person name="Parks D.H."/>
            <person name="Chuvochina M."/>
            <person name="Waite D.W."/>
            <person name="Rinke C."/>
            <person name="Skarshewski A."/>
            <person name="Chaumeil P.A."/>
            <person name="Hugenholtz P."/>
        </authorList>
    </citation>
    <scope>NUCLEOTIDE SEQUENCE [LARGE SCALE GENOMIC DNA]</scope>
    <source>
        <strain evidence="2">UBA10378</strain>
    </source>
</reference>
<gene>
    <name evidence="2" type="ORF">DD728_11090</name>
</gene>
<evidence type="ECO:0000313" key="2">
    <source>
        <dbReference type="EMBL" id="HBQ49405.1"/>
    </source>
</evidence>
<evidence type="ECO:0000259" key="1">
    <source>
        <dbReference type="Pfam" id="PF01642"/>
    </source>
</evidence>
<dbReference type="AlphaFoldDB" id="A0A356W8R7"/>
<name>A0A356W8R7_9PROT</name>
<proteinExistence type="predicted"/>
<protein>
    <submittedName>
        <fullName evidence="2">Methylmalonyl-CoA mutase</fullName>
    </submittedName>
</protein>
<evidence type="ECO:0000313" key="3">
    <source>
        <dbReference type="Proteomes" id="UP000263957"/>
    </source>
</evidence>
<feature type="non-terminal residue" evidence="2">
    <location>
        <position position="241"/>
    </location>
</feature>
<dbReference type="PANTHER" id="PTHR48101">
    <property type="entry name" value="METHYLMALONYL-COA MUTASE, MITOCHONDRIAL-RELATED"/>
    <property type="match status" value="1"/>
</dbReference>
<dbReference type="Pfam" id="PF01642">
    <property type="entry name" value="MM_CoA_mutase"/>
    <property type="match status" value="1"/>
</dbReference>
<dbReference type="GO" id="GO:0031419">
    <property type="term" value="F:cobalamin binding"/>
    <property type="evidence" value="ECO:0007669"/>
    <property type="project" value="InterPro"/>
</dbReference>